<comment type="caution">
    <text evidence="1">The sequence shown here is derived from an EMBL/GenBank/DDBJ whole genome shotgun (WGS) entry which is preliminary data.</text>
</comment>
<organism evidence="1 2">
    <name type="scientific">Elysia crispata</name>
    <name type="common">lettuce slug</name>
    <dbReference type="NCBI Taxonomy" id="231223"/>
    <lineage>
        <taxon>Eukaryota</taxon>
        <taxon>Metazoa</taxon>
        <taxon>Spiralia</taxon>
        <taxon>Lophotrochozoa</taxon>
        <taxon>Mollusca</taxon>
        <taxon>Gastropoda</taxon>
        <taxon>Heterobranchia</taxon>
        <taxon>Euthyneura</taxon>
        <taxon>Panpulmonata</taxon>
        <taxon>Sacoglossa</taxon>
        <taxon>Placobranchoidea</taxon>
        <taxon>Plakobranchidae</taxon>
        <taxon>Elysia</taxon>
    </lineage>
</organism>
<accession>A0AAE0ZLB0</accession>
<dbReference type="Proteomes" id="UP001283361">
    <property type="component" value="Unassembled WGS sequence"/>
</dbReference>
<sequence>MALRNRNVVVAGNQTGLSSLDDQSSEVIVLKIALTLIIERAARSEQRRDSSQDCSNVDQSSDVIVLKIALTSEQRRDSSQDCSNVDQSSDVIVLKIALTSEQRGDSSQDCSHVDQSSEVIVLKIAFTSGYEKLLREAPVTASQRDYLVQGRFTHVLPTVKFRSGLLPVPS</sequence>
<protein>
    <submittedName>
        <fullName evidence="1">Uncharacterized protein</fullName>
    </submittedName>
</protein>
<evidence type="ECO:0000313" key="2">
    <source>
        <dbReference type="Proteomes" id="UP001283361"/>
    </source>
</evidence>
<dbReference type="EMBL" id="JAWDGP010003725">
    <property type="protein sequence ID" value="KAK3771534.1"/>
    <property type="molecule type" value="Genomic_DNA"/>
</dbReference>
<reference evidence="1" key="1">
    <citation type="journal article" date="2023" name="G3 (Bethesda)">
        <title>A reference genome for the long-term kleptoplast-retaining sea slug Elysia crispata morphotype clarki.</title>
        <authorList>
            <person name="Eastman K.E."/>
            <person name="Pendleton A.L."/>
            <person name="Shaikh M.A."/>
            <person name="Suttiyut T."/>
            <person name="Ogas R."/>
            <person name="Tomko P."/>
            <person name="Gavelis G."/>
            <person name="Widhalm J.R."/>
            <person name="Wisecaver J.H."/>
        </authorList>
    </citation>
    <scope>NUCLEOTIDE SEQUENCE</scope>
    <source>
        <strain evidence="1">ECLA1</strain>
    </source>
</reference>
<keyword evidence="2" id="KW-1185">Reference proteome</keyword>
<dbReference type="AlphaFoldDB" id="A0AAE0ZLB0"/>
<name>A0AAE0ZLB0_9GAST</name>
<proteinExistence type="predicted"/>
<evidence type="ECO:0000313" key="1">
    <source>
        <dbReference type="EMBL" id="KAK3771534.1"/>
    </source>
</evidence>
<gene>
    <name evidence="1" type="ORF">RRG08_014894</name>
</gene>